<organism evidence="5 6">
    <name type="scientific">Leptothrix discophora</name>
    <dbReference type="NCBI Taxonomy" id="89"/>
    <lineage>
        <taxon>Bacteria</taxon>
        <taxon>Pseudomonadati</taxon>
        <taxon>Pseudomonadota</taxon>
        <taxon>Betaproteobacteria</taxon>
        <taxon>Burkholderiales</taxon>
        <taxon>Sphaerotilaceae</taxon>
        <taxon>Leptothrix</taxon>
    </lineage>
</organism>
<keyword evidence="2" id="KW-0548">Nucleotidyltransferase</keyword>
<accession>A0ABT9G1Q4</accession>
<dbReference type="NCBIfam" id="TIGR03135">
    <property type="entry name" value="malonate_mdcG"/>
    <property type="match status" value="1"/>
</dbReference>
<reference evidence="5 6" key="1">
    <citation type="submission" date="2023-08" db="EMBL/GenBank/DDBJ databases">
        <authorList>
            <person name="Roldan D.M."/>
            <person name="Menes R.J."/>
        </authorList>
    </citation>
    <scope>NUCLEOTIDE SEQUENCE [LARGE SCALE GENOMIC DNA]</scope>
    <source>
        <strain evidence="5 6">CCM 2812</strain>
    </source>
</reference>
<keyword evidence="1" id="KW-0808">Transferase</keyword>
<gene>
    <name evidence="5" type="primary">mdcG</name>
    <name evidence="5" type="ORF">Q8X39_07200</name>
</gene>
<dbReference type="InterPro" id="IPR048903">
    <property type="entry name" value="MdcG_N"/>
</dbReference>
<evidence type="ECO:0000259" key="3">
    <source>
        <dbReference type="Pfam" id="PF10620"/>
    </source>
</evidence>
<dbReference type="InterPro" id="IPR017557">
    <property type="entry name" value="Holo-ACP_synthase"/>
</dbReference>
<feature type="domain" description="Phosphoribosyl-dephospho-CoA transferase MdcG N-terminal" evidence="4">
    <location>
        <begin position="5"/>
        <end position="83"/>
    </location>
</feature>
<evidence type="ECO:0000259" key="4">
    <source>
        <dbReference type="Pfam" id="PF20866"/>
    </source>
</evidence>
<evidence type="ECO:0000313" key="6">
    <source>
        <dbReference type="Proteomes" id="UP001235760"/>
    </source>
</evidence>
<evidence type="ECO:0000256" key="1">
    <source>
        <dbReference type="ARBA" id="ARBA00022679"/>
    </source>
</evidence>
<sequence length="233" mass="25983">MPPLHRHQLVHLATEGWQRLAAQDWDDDGARACIDHWAAARLPLVVTRQCPEDPDGLSLGLPAPLRWQRRRLALRADWQHVLGFDEFPGVQDLGPLLPRSGRATWQRLVSALTGLDASARVYGSHGWQLLTGLPYLRDGSDIDLSLAVLDAHHADAVAAVLAGFCPILPRRLDGELQFPDGRAYAWREWQAWRAGRSRAILCKTLTAVSLEWRDRVDRVDPSRGVLATVAAPR</sequence>
<comment type="caution">
    <text evidence="5">The sequence shown here is derived from an EMBL/GenBank/DDBJ whole genome shotgun (WGS) entry which is preliminary data.</text>
</comment>
<evidence type="ECO:0000256" key="2">
    <source>
        <dbReference type="ARBA" id="ARBA00022695"/>
    </source>
</evidence>
<evidence type="ECO:0000313" key="5">
    <source>
        <dbReference type="EMBL" id="MDP4300419.1"/>
    </source>
</evidence>
<protein>
    <submittedName>
        <fullName evidence="5">Malonate decarboxylase holo-[acyl-carrier-protein] synthase</fullName>
    </submittedName>
</protein>
<keyword evidence="6" id="KW-1185">Reference proteome</keyword>
<name>A0ABT9G1Q4_LEPDI</name>
<dbReference type="Pfam" id="PF10620">
    <property type="entry name" value="MdcG"/>
    <property type="match status" value="1"/>
</dbReference>
<dbReference type="Proteomes" id="UP001235760">
    <property type="component" value="Unassembled WGS sequence"/>
</dbReference>
<dbReference type="Pfam" id="PF20866">
    <property type="entry name" value="MdcG_N"/>
    <property type="match status" value="1"/>
</dbReference>
<proteinExistence type="predicted"/>
<dbReference type="InterPro" id="IPR049180">
    <property type="entry name" value="MdcG_C"/>
</dbReference>
<dbReference type="EMBL" id="JAUZEE010000003">
    <property type="protein sequence ID" value="MDP4300419.1"/>
    <property type="molecule type" value="Genomic_DNA"/>
</dbReference>
<feature type="domain" description="Phosphoribosyl-dephospho-CoA transferase MdcG C-terminal" evidence="3">
    <location>
        <begin position="98"/>
        <end position="210"/>
    </location>
</feature>